<evidence type="ECO:0000313" key="2">
    <source>
        <dbReference type="Proteomes" id="UP001208570"/>
    </source>
</evidence>
<dbReference type="EMBL" id="JAODUP010000074">
    <property type="protein sequence ID" value="KAK2163782.1"/>
    <property type="molecule type" value="Genomic_DNA"/>
</dbReference>
<organism evidence="1 2">
    <name type="scientific">Paralvinella palmiformis</name>
    <dbReference type="NCBI Taxonomy" id="53620"/>
    <lineage>
        <taxon>Eukaryota</taxon>
        <taxon>Metazoa</taxon>
        <taxon>Spiralia</taxon>
        <taxon>Lophotrochozoa</taxon>
        <taxon>Annelida</taxon>
        <taxon>Polychaeta</taxon>
        <taxon>Sedentaria</taxon>
        <taxon>Canalipalpata</taxon>
        <taxon>Terebellida</taxon>
        <taxon>Terebelliformia</taxon>
        <taxon>Alvinellidae</taxon>
        <taxon>Paralvinella</taxon>
    </lineage>
</organism>
<keyword evidence="2" id="KW-1185">Reference proteome</keyword>
<sequence>MSTLYAPEKKFHDKLQLLVYECISYIECDTSFKSSL</sequence>
<proteinExistence type="predicted"/>
<evidence type="ECO:0000313" key="1">
    <source>
        <dbReference type="EMBL" id="KAK2163782.1"/>
    </source>
</evidence>
<dbReference type="Proteomes" id="UP001208570">
    <property type="component" value="Unassembled WGS sequence"/>
</dbReference>
<protein>
    <submittedName>
        <fullName evidence="1">Uncharacterized protein</fullName>
    </submittedName>
</protein>
<name>A0AAD9K2P5_9ANNE</name>
<gene>
    <name evidence="1" type="ORF">LSH36_74g06007</name>
</gene>
<reference evidence="1" key="1">
    <citation type="journal article" date="2023" name="Mol. Biol. Evol.">
        <title>Third-Generation Sequencing Reveals the Adaptive Role of the Epigenome in Three Deep-Sea Polychaetes.</title>
        <authorList>
            <person name="Perez M."/>
            <person name="Aroh O."/>
            <person name="Sun Y."/>
            <person name="Lan Y."/>
            <person name="Juniper S.K."/>
            <person name="Young C.R."/>
            <person name="Angers B."/>
            <person name="Qian P.Y."/>
        </authorList>
    </citation>
    <scope>NUCLEOTIDE SEQUENCE</scope>
    <source>
        <strain evidence="1">P08H-3</strain>
    </source>
</reference>
<accession>A0AAD9K2P5</accession>
<comment type="caution">
    <text evidence="1">The sequence shown here is derived from an EMBL/GenBank/DDBJ whole genome shotgun (WGS) entry which is preliminary data.</text>
</comment>
<dbReference type="AlphaFoldDB" id="A0AAD9K2P5"/>